<evidence type="ECO:0000313" key="3">
    <source>
        <dbReference type="Proteomes" id="UP000246132"/>
    </source>
</evidence>
<dbReference type="Proteomes" id="UP000246132">
    <property type="component" value="Unassembled WGS sequence"/>
</dbReference>
<dbReference type="InterPro" id="IPR004360">
    <property type="entry name" value="Glyas_Fos-R_dOase_dom"/>
</dbReference>
<evidence type="ECO:0000313" key="2">
    <source>
        <dbReference type="EMBL" id="RKF06837.1"/>
    </source>
</evidence>
<dbReference type="Gene3D" id="3.10.180.10">
    <property type="entry name" value="2,3-Dihydroxybiphenyl 1,2-Dioxygenase, domain 1"/>
    <property type="match status" value="1"/>
</dbReference>
<dbReference type="RefSeq" id="WP_109766612.1">
    <property type="nucleotide sequence ID" value="NZ_CP159474.1"/>
</dbReference>
<accession>A0A3A8A949</accession>
<keyword evidence="3" id="KW-1185">Reference proteome</keyword>
<dbReference type="PANTHER" id="PTHR33993">
    <property type="entry name" value="GLYOXALASE-RELATED"/>
    <property type="match status" value="1"/>
</dbReference>
<dbReference type="InterPro" id="IPR029068">
    <property type="entry name" value="Glyas_Bleomycin-R_OHBP_Dase"/>
</dbReference>
<sequence>MTAHGHFHWNELMSRDVEKAKAFYADVLGWSFESMKMGPTGTYWIAIQDGERVAGMYEMAGDSFDGMPEAWYPYIAVDDVDERVGRAKAAGATVLGEPFDVPQLGRIAMVRQPGGALMGWIAPADDPPA</sequence>
<dbReference type="InterPro" id="IPR037523">
    <property type="entry name" value="VOC_core"/>
</dbReference>
<evidence type="ECO:0000259" key="1">
    <source>
        <dbReference type="PROSITE" id="PS51819"/>
    </source>
</evidence>
<comment type="caution">
    <text evidence="2">The sequence shown here is derived from an EMBL/GenBank/DDBJ whole genome shotgun (WGS) entry which is preliminary data.</text>
</comment>
<gene>
    <name evidence="2" type="ORF">DEM25_009310</name>
</gene>
<dbReference type="EMBL" id="QFWV02000005">
    <property type="protein sequence ID" value="RKF06837.1"/>
    <property type="molecule type" value="Genomic_DNA"/>
</dbReference>
<dbReference type="SUPFAM" id="SSF54593">
    <property type="entry name" value="Glyoxalase/Bleomycin resistance protein/Dihydroxybiphenyl dioxygenase"/>
    <property type="match status" value="1"/>
</dbReference>
<dbReference type="PANTHER" id="PTHR33993:SF14">
    <property type="entry name" value="GB|AAF24581.1"/>
    <property type="match status" value="1"/>
</dbReference>
<name>A0A3A8A949_9HYPH</name>
<organism evidence="2 3">
    <name type="scientific">Oceaniradius stylonematis</name>
    <dbReference type="NCBI Taxonomy" id="2184161"/>
    <lineage>
        <taxon>Bacteria</taxon>
        <taxon>Pseudomonadati</taxon>
        <taxon>Pseudomonadota</taxon>
        <taxon>Alphaproteobacteria</taxon>
        <taxon>Hyphomicrobiales</taxon>
        <taxon>Ahrensiaceae</taxon>
        <taxon>Oceaniradius</taxon>
    </lineage>
</organism>
<feature type="domain" description="VOC" evidence="1">
    <location>
        <begin position="6"/>
        <end position="123"/>
    </location>
</feature>
<dbReference type="Pfam" id="PF00903">
    <property type="entry name" value="Glyoxalase"/>
    <property type="match status" value="1"/>
</dbReference>
<dbReference type="AlphaFoldDB" id="A0A3A8A949"/>
<dbReference type="OrthoDB" id="9793039at2"/>
<reference evidence="2 3" key="1">
    <citation type="journal article" date="2018" name="Int. J. Syst. Bacteriol.">
        <title>Oceaniradius stylonemae gen. nov., sp. nov., isolated from a red alga, Stylonema cornu-cervi.</title>
        <authorList>
            <person name="Jeong S."/>
        </authorList>
    </citation>
    <scope>NUCLEOTIDE SEQUENCE [LARGE SCALE GENOMIC DNA]</scope>
    <source>
        <strain evidence="2 3">StC1</strain>
    </source>
</reference>
<proteinExistence type="predicted"/>
<protein>
    <submittedName>
        <fullName evidence="2">VOC family protein</fullName>
    </submittedName>
</protein>
<dbReference type="CDD" id="cd07247">
    <property type="entry name" value="SgaA_N_like"/>
    <property type="match status" value="1"/>
</dbReference>
<dbReference type="InterPro" id="IPR052164">
    <property type="entry name" value="Anthracycline_SecMetBiosynth"/>
</dbReference>
<dbReference type="PROSITE" id="PS51819">
    <property type="entry name" value="VOC"/>
    <property type="match status" value="1"/>
</dbReference>